<protein>
    <submittedName>
        <fullName evidence="1">Uncharacterized protein</fullName>
    </submittedName>
</protein>
<evidence type="ECO:0000313" key="1">
    <source>
        <dbReference type="EMBL" id="HIZ25208.1"/>
    </source>
</evidence>
<sequence>MTLADGGSDTGYHLVSTLRIPVTYTVGDETATFEDVVTSEVWFRDTRHELRPVRSVKTVLSHSPLAVSDPESIEDVYIAYDYTFTTSYDANCTQAEISIEYRSEVDGETQSSTENHTVELSGAGTYFDNEQILFSLRAIDPTLGVTFRSINPVRLREETLSAQAAAVTAPETLTFSINGEAAAEHEVNANSFSIGYTGTNSGLSQSYTYAALTDAANNTYRNVLLRMDVPVLHSLGTLHYRLVSAQFIQ</sequence>
<dbReference type="EMBL" id="DXBS01000130">
    <property type="protein sequence ID" value="HIZ25208.1"/>
    <property type="molecule type" value="Genomic_DNA"/>
</dbReference>
<name>A0A9D2DY53_9FIRM</name>
<proteinExistence type="predicted"/>
<accession>A0A9D2DY53</accession>
<gene>
    <name evidence="1" type="ORF">H9812_07080</name>
</gene>
<evidence type="ECO:0000313" key="2">
    <source>
        <dbReference type="Proteomes" id="UP000824044"/>
    </source>
</evidence>
<comment type="caution">
    <text evidence="1">The sequence shown here is derived from an EMBL/GenBank/DDBJ whole genome shotgun (WGS) entry which is preliminary data.</text>
</comment>
<reference evidence="1" key="1">
    <citation type="journal article" date="2021" name="PeerJ">
        <title>Extensive microbial diversity within the chicken gut microbiome revealed by metagenomics and culture.</title>
        <authorList>
            <person name="Gilroy R."/>
            <person name="Ravi A."/>
            <person name="Getino M."/>
            <person name="Pursley I."/>
            <person name="Horton D.L."/>
            <person name="Alikhan N.F."/>
            <person name="Baker D."/>
            <person name="Gharbi K."/>
            <person name="Hall N."/>
            <person name="Watson M."/>
            <person name="Adriaenssens E.M."/>
            <person name="Foster-Nyarko E."/>
            <person name="Jarju S."/>
            <person name="Secka A."/>
            <person name="Antonio M."/>
            <person name="Oren A."/>
            <person name="Chaudhuri R.R."/>
            <person name="La Ragione R."/>
            <person name="Hildebrand F."/>
            <person name="Pallen M.J."/>
        </authorList>
    </citation>
    <scope>NUCLEOTIDE SEQUENCE</scope>
    <source>
        <strain evidence="1">CHK33-5263</strain>
    </source>
</reference>
<organism evidence="1 2">
    <name type="scientific">Candidatus Gallimonas intestinigallinarum</name>
    <dbReference type="NCBI Taxonomy" id="2838604"/>
    <lineage>
        <taxon>Bacteria</taxon>
        <taxon>Bacillati</taxon>
        <taxon>Bacillota</taxon>
        <taxon>Clostridia</taxon>
        <taxon>Candidatus Gallimonas</taxon>
    </lineage>
</organism>
<dbReference type="Proteomes" id="UP000824044">
    <property type="component" value="Unassembled WGS sequence"/>
</dbReference>
<dbReference type="AlphaFoldDB" id="A0A9D2DY53"/>
<reference evidence="1" key="2">
    <citation type="submission" date="2021-04" db="EMBL/GenBank/DDBJ databases">
        <authorList>
            <person name="Gilroy R."/>
        </authorList>
    </citation>
    <scope>NUCLEOTIDE SEQUENCE</scope>
    <source>
        <strain evidence="1">CHK33-5263</strain>
    </source>
</reference>